<proteinExistence type="predicted"/>
<dbReference type="Proteomes" id="UP000274601">
    <property type="component" value="Unassembled WGS sequence"/>
</dbReference>
<evidence type="ECO:0000256" key="1">
    <source>
        <dbReference type="SAM" id="SignalP"/>
    </source>
</evidence>
<name>A0A495QXQ1_9ACTN</name>
<reference evidence="2 3" key="1">
    <citation type="submission" date="2018-10" db="EMBL/GenBank/DDBJ databases">
        <title>Genomic Encyclopedia of Archaeal and Bacterial Type Strains, Phase II (KMG-II): from individual species to whole genera.</title>
        <authorList>
            <person name="Goeker M."/>
        </authorList>
    </citation>
    <scope>NUCLEOTIDE SEQUENCE [LARGE SCALE GENOMIC DNA]</scope>
    <source>
        <strain evidence="2 3">DSM 43383</strain>
    </source>
</reference>
<gene>
    <name evidence="2" type="ORF">BZB76_0271</name>
</gene>
<protein>
    <submittedName>
        <fullName evidence="2">Uncharacterized protein</fullName>
    </submittedName>
</protein>
<dbReference type="EMBL" id="RBWU01000001">
    <property type="protein sequence ID" value="RKS78837.1"/>
    <property type="molecule type" value="Genomic_DNA"/>
</dbReference>
<sequence>MKRLLVTVMATGIVMVGAASVAASASAEEAVGTDSVRITSEGTDSVRITNRDW</sequence>
<keyword evidence="3" id="KW-1185">Reference proteome</keyword>
<feature type="signal peptide" evidence="1">
    <location>
        <begin position="1"/>
        <end position="27"/>
    </location>
</feature>
<organism evidence="2 3">
    <name type="scientific">Actinomadura pelletieri DSM 43383</name>
    <dbReference type="NCBI Taxonomy" id="1120940"/>
    <lineage>
        <taxon>Bacteria</taxon>
        <taxon>Bacillati</taxon>
        <taxon>Actinomycetota</taxon>
        <taxon>Actinomycetes</taxon>
        <taxon>Streptosporangiales</taxon>
        <taxon>Thermomonosporaceae</taxon>
        <taxon>Actinomadura</taxon>
    </lineage>
</organism>
<keyword evidence="1" id="KW-0732">Signal</keyword>
<feature type="chain" id="PRO_5019747490" evidence="1">
    <location>
        <begin position="28"/>
        <end position="53"/>
    </location>
</feature>
<comment type="caution">
    <text evidence="2">The sequence shown here is derived from an EMBL/GenBank/DDBJ whole genome shotgun (WGS) entry which is preliminary data.</text>
</comment>
<evidence type="ECO:0000313" key="2">
    <source>
        <dbReference type="EMBL" id="RKS78837.1"/>
    </source>
</evidence>
<dbReference type="AlphaFoldDB" id="A0A495QXQ1"/>
<evidence type="ECO:0000313" key="3">
    <source>
        <dbReference type="Proteomes" id="UP000274601"/>
    </source>
</evidence>
<accession>A0A495QXQ1</accession>